<keyword evidence="1" id="KW-0812">Transmembrane</keyword>
<protein>
    <submittedName>
        <fullName evidence="2">Uncharacterized protein</fullName>
    </submittedName>
</protein>
<feature type="transmembrane region" description="Helical" evidence="1">
    <location>
        <begin position="20"/>
        <end position="39"/>
    </location>
</feature>
<keyword evidence="3" id="KW-1185">Reference proteome</keyword>
<accession>A0A6S7BIB1</accession>
<name>A0A6S7BIB1_9BURK</name>
<sequence>MKPEKRVPLLDPVDRVSEILFGLIMAVTIVGSVSIGSATRDPGKAATVMTAQAILAQRGKPPDRFTD</sequence>
<dbReference type="Proteomes" id="UP000494365">
    <property type="component" value="Unassembled WGS sequence"/>
</dbReference>
<evidence type="ECO:0000313" key="2">
    <source>
        <dbReference type="EMBL" id="CAB3801080.1"/>
    </source>
</evidence>
<dbReference type="RefSeq" id="WP_175152343.1">
    <property type="nucleotide sequence ID" value="NZ_CADIKK010000029.1"/>
</dbReference>
<dbReference type="AlphaFoldDB" id="A0A6S7BIB1"/>
<reference evidence="2 3" key="1">
    <citation type="submission" date="2020-04" db="EMBL/GenBank/DDBJ databases">
        <authorList>
            <person name="De Canck E."/>
        </authorList>
    </citation>
    <scope>NUCLEOTIDE SEQUENCE [LARGE SCALE GENOMIC DNA]</scope>
    <source>
        <strain evidence="2 3">LMG 28614</strain>
    </source>
</reference>
<evidence type="ECO:0000256" key="1">
    <source>
        <dbReference type="SAM" id="Phobius"/>
    </source>
</evidence>
<gene>
    <name evidence="2" type="ORF">LMG28614_05318</name>
</gene>
<evidence type="ECO:0000313" key="3">
    <source>
        <dbReference type="Proteomes" id="UP000494365"/>
    </source>
</evidence>
<organism evidence="2 3">
    <name type="scientific">Paraburkholderia ultramafica</name>
    <dbReference type="NCBI Taxonomy" id="1544867"/>
    <lineage>
        <taxon>Bacteria</taxon>
        <taxon>Pseudomonadati</taxon>
        <taxon>Pseudomonadota</taxon>
        <taxon>Betaproteobacteria</taxon>
        <taxon>Burkholderiales</taxon>
        <taxon>Burkholderiaceae</taxon>
        <taxon>Paraburkholderia</taxon>
    </lineage>
</organism>
<dbReference type="EMBL" id="CADIKK010000029">
    <property type="protein sequence ID" value="CAB3801080.1"/>
    <property type="molecule type" value="Genomic_DNA"/>
</dbReference>
<keyword evidence="1" id="KW-0472">Membrane</keyword>
<proteinExistence type="predicted"/>
<keyword evidence="1" id="KW-1133">Transmembrane helix</keyword>